<keyword evidence="2" id="KW-1185">Reference proteome</keyword>
<dbReference type="InterPro" id="IPR019294">
    <property type="entry name" value="Translation_reg_Com"/>
</dbReference>
<reference evidence="1 2" key="1">
    <citation type="submission" date="2020-12" db="EMBL/GenBank/DDBJ databases">
        <title>FDA dAtabase for Regulatory Grade micrObial Sequences (FDA-ARGOS): Supporting development and validation of Infectious Disease Dx tests.</title>
        <authorList>
            <person name="Sproer C."/>
            <person name="Gronow S."/>
            <person name="Severitt S."/>
            <person name="Schroder I."/>
            <person name="Tallon L."/>
            <person name="Sadzewicz L."/>
            <person name="Zhao X."/>
            <person name="Boylan J."/>
            <person name="Ott S."/>
            <person name="Bowen H."/>
            <person name="Vavikolanu K."/>
            <person name="Mehta A."/>
            <person name="Aluvathingal J."/>
            <person name="Nadendla S."/>
            <person name="Lowell S."/>
            <person name="Myers T."/>
            <person name="Yan Y."/>
            <person name="Sichtig H."/>
        </authorList>
    </citation>
    <scope>NUCLEOTIDE SEQUENCE [LARGE SCALE GENOMIC DNA]</scope>
    <source>
        <strain evidence="1 2">FDAARGOS_890</strain>
    </source>
</reference>
<dbReference type="KEGG" id="dla:I6G47_26555"/>
<name>A0A7T3DEI2_9BURK</name>
<organism evidence="1 2">
    <name type="scientific">Delftia lacustris</name>
    <dbReference type="NCBI Taxonomy" id="558537"/>
    <lineage>
        <taxon>Bacteria</taxon>
        <taxon>Pseudomonadati</taxon>
        <taxon>Pseudomonadota</taxon>
        <taxon>Betaproteobacteria</taxon>
        <taxon>Burkholderiales</taxon>
        <taxon>Comamonadaceae</taxon>
        <taxon>Delftia</taxon>
    </lineage>
</organism>
<dbReference type="GO" id="GO:0003677">
    <property type="term" value="F:DNA binding"/>
    <property type="evidence" value="ECO:0007669"/>
    <property type="project" value="UniProtKB-KW"/>
</dbReference>
<dbReference type="AlphaFoldDB" id="A0A7T3DEI2"/>
<dbReference type="EMBL" id="CP065748">
    <property type="protein sequence ID" value="QPS80505.1"/>
    <property type="molecule type" value="Genomic_DNA"/>
</dbReference>
<evidence type="ECO:0000313" key="1">
    <source>
        <dbReference type="EMBL" id="QPS80505.1"/>
    </source>
</evidence>
<dbReference type="Proteomes" id="UP000595064">
    <property type="component" value="Chromosome"/>
</dbReference>
<dbReference type="RefSeq" id="WP_080649906.1">
    <property type="nucleotide sequence ID" value="NZ_CP069318.1"/>
</dbReference>
<evidence type="ECO:0000313" key="2">
    <source>
        <dbReference type="Proteomes" id="UP000595064"/>
    </source>
</evidence>
<sequence>MEQEVRCANCNRKLAMGVFQLLNIKCPRCGTLNSLRVQANPPPECRRAPSTPSIE</sequence>
<protein>
    <submittedName>
        <fullName evidence="1">Com family DNA-binding transcriptional regulator</fullName>
    </submittedName>
</protein>
<gene>
    <name evidence="1" type="ORF">I6G47_26555</name>
</gene>
<keyword evidence="1" id="KW-0238">DNA-binding</keyword>
<accession>A0A7T3DEI2</accession>
<dbReference type="Pfam" id="PF10122">
    <property type="entry name" value="Zn_ribbon_Com"/>
    <property type="match status" value="1"/>
</dbReference>
<proteinExistence type="predicted"/>